<evidence type="ECO:0000256" key="1">
    <source>
        <dbReference type="ARBA" id="ARBA00000553"/>
    </source>
</evidence>
<comment type="catalytic activity">
    <reaction evidence="9">
        <text>adenosine + phosphate = alpha-D-ribose 1-phosphate + adenine</text>
        <dbReference type="Rhea" id="RHEA:27642"/>
        <dbReference type="ChEBI" id="CHEBI:16335"/>
        <dbReference type="ChEBI" id="CHEBI:16708"/>
        <dbReference type="ChEBI" id="CHEBI:43474"/>
        <dbReference type="ChEBI" id="CHEBI:57720"/>
        <dbReference type="EC" id="2.4.2.1"/>
    </reaction>
    <physiologicalReaction direction="left-to-right" evidence="9">
        <dbReference type="Rhea" id="RHEA:27643"/>
    </physiologicalReaction>
</comment>
<organism evidence="12 13">
    <name type="scientific">Candidatus Clostridium radicumherbarum</name>
    <dbReference type="NCBI Taxonomy" id="3381662"/>
    <lineage>
        <taxon>Bacteria</taxon>
        <taxon>Bacillati</taxon>
        <taxon>Bacillota</taxon>
        <taxon>Clostridia</taxon>
        <taxon>Eubacteriales</taxon>
        <taxon>Clostridiaceae</taxon>
        <taxon>Clostridium</taxon>
    </lineage>
</organism>
<dbReference type="PANTHER" id="PTHR30616">
    <property type="entry name" value="UNCHARACTERIZED PROTEIN YFIH"/>
    <property type="match status" value="1"/>
</dbReference>
<comment type="catalytic activity">
    <reaction evidence="8">
        <text>adenosine + H2O + H(+) = inosine + NH4(+)</text>
        <dbReference type="Rhea" id="RHEA:24408"/>
        <dbReference type="ChEBI" id="CHEBI:15377"/>
        <dbReference type="ChEBI" id="CHEBI:15378"/>
        <dbReference type="ChEBI" id="CHEBI:16335"/>
        <dbReference type="ChEBI" id="CHEBI:17596"/>
        <dbReference type="ChEBI" id="CHEBI:28938"/>
        <dbReference type="EC" id="3.5.4.4"/>
    </reaction>
    <physiologicalReaction direction="left-to-right" evidence="8">
        <dbReference type="Rhea" id="RHEA:24409"/>
    </physiologicalReaction>
</comment>
<dbReference type="RefSeq" id="WP_406764721.1">
    <property type="nucleotide sequence ID" value="NZ_JBJHZY010000001.1"/>
</dbReference>
<comment type="caution">
    <text evidence="12">The sequence shown here is derived from an EMBL/GenBank/DDBJ whole genome shotgun (WGS) entry which is preliminary data.</text>
</comment>
<dbReference type="Proteomes" id="UP001623661">
    <property type="component" value="Unassembled WGS sequence"/>
</dbReference>
<accession>A0ABW8TSE9</accession>
<evidence type="ECO:0000256" key="6">
    <source>
        <dbReference type="ARBA" id="ARBA00022801"/>
    </source>
</evidence>
<evidence type="ECO:0000256" key="3">
    <source>
        <dbReference type="ARBA" id="ARBA00007353"/>
    </source>
</evidence>
<evidence type="ECO:0000256" key="2">
    <source>
        <dbReference type="ARBA" id="ARBA00003215"/>
    </source>
</evidence>
<evidence type="ECO:0000256" key="5">
    <source>
        <dbReference type="ARBA" id="ARBA00022723"/>
    </source>
</evidence>
<dbReference type="InterPro" id="IPR011324">
    <property type="entry name" value="Cytotoxic_necrot_fac-like_cat"/>
</dbReference>
<dbReference type="EMBL" id="JBJHZY010000001">
    <property type="protein sequence ID" value="MFL0268141.1"/>
    <property type="molecule type" value="Genomic_DNA"/>
</dbReference>
<name>A0ABW8TSE9_9CLOT</name>
<reference evidence="12 13" key="1">
    <citation type="submission" date="2024-11" db="EMBL/GenBank/DDBJ databases">
        <authorList>
            <person name="Heng Y.C."/>
            <person name="Lim A.C.H."/>
            <person name="Lee J.K.Y."/>
            <person name="Kittelmann S."/>
        </authorList>
    </citation>
    <scope>NUCLEOTIDE SEQUENCE [LARGE SCALE GENOMIC DNA]</scope>
    <source>
        <strain evidence="12 13">WILCCON 0202</strain>
    </source>
</reference>
<proteinExistence type="inferred from homology"/>
<evidence type="ECO:0000313" key="13">
    <source>
        <dbReference type="Proteomes" id="UP001623661"/>
    </source>
</evidence>
<gene>
    <name evidence="12" type="primary">pgeF</name>
    <name evidence="12" type="ORF">ACJDUH_08500</name>
</gene>
<keyword evidence="5" id="KW-0479">Metal-binding</keyword>
<comment type="function">
    <text evidence="2">Purine nucleoside enzyme that catalyzes the phosphorolysis of adenosine and inosine nucleosides, yielding D-ribose 1-phosphate and the respective free bases, adenine and hypoxanthine. Also catalyzes the phosphorolysis of S-methyl-5'-thioadenosine into adenine and S-methyl-5-thio-alpha-D-ribose 1-phosphate. Also has adenosine deaminase activity.</text>
</comment>
<comment type="catalytic activity">
    <reaction evidence="10">
        <text>S-methyl-5'-thioadenosine + phosphate = 5-(methylsulfanyl)-alpha-D-ribose 1-phosphate + adenine</text>
        <dbReference type="Rhea" id="RHEA:11852"/>
        <dbReference type="ChEBI" id="CHEBI:16708"/>
        <dbReference type="ChEBI" id="CHEBI:17509"/>
        <dbReference type="ChEBI" id="CHEBI:43474"/>
        <dbReference type="ChEBI" id="CHEBI:58533"/>
        <dbReference type="EC" id="2.4.2.28"/>
    </reaction>
    <physiologicalReaction direction="left-to-right" evidence="10">
        <dbReference type="Rhea" id="RHEA:11853"/>
    </physiologicalReaction>
</comment>
<keyword evidence="7" id="KW-0862">Zinc</keyword>
<dbReference type="InterPro" id="IPR038371">
    <property type="entry name" value="Cu_polyphenol_OxRdtase_sf"/>
</dbReference>
<protein>
    <recommendedName>
        <fullName evidence="11">Purine nucleoside phosphorylase</fullName>
    </recommendedName>
</protein>
<evidence type="ECO:0000256" key="4">
    <source>
        <dbReference type="ARBA" id="ARBA00022679"/>
    </source>
</evidence>
<comment type="similarity">
    <text evidence="3 11">Belongs to the purine nucleoside phosphorylase YfiH/LACC1 family.</text>
</comment>
<dbReference type="NCBIfam" id="TIGR00726">
    <property type="entry name" value="peptidoglycan editing factor PgeF"/>
    <property type="match status" value="1"/>
</dbReference>
<dbReference type="Pfam" id="PF02578">
    <property type="entry name" value="Cu-oxidase_4"/>
    <property type="match status" value="1"/>
</dbReference>
<dbReference type="Gene3D" id="3.60.140.10">
    <property type="entry name" value="CNF1/YfiH-like putative cysteine hydrolases"/>
    <property type="match status" value="1"/>
</dbReference>
<dbReference type="CDD" id="cd16833">
    <property type="entry name" value="YfiH"/>
    <property type="match status" value="1"/>
</dbReference>
<evidence type="ECO:0000313" key="12">
    <source>
        <dbReference type="EMBL" id="MFL0268141.1"/>
    </source>
</evidence>
<dbReference type="PANTHER" id="PTHR30616:SF2">
    <property type="entry name" value="PURINE NUCLEOSIDE PHOSPHORYLASE LACC1"/>
    <property type="match status" value="1"/>
</dbReference>
<dbReference type="InterPro" id="IPR003730">
    <property type="entry name" value="Cu_polyphenol_OxRdtase"/>
</dbReference>
<evidence type="ECO:0000256" key="9">
    <source>
        <dbReference type="ARBA" id="ARBA00048968"/>
    </source>
</evidence>
<keyword evidence="6" id="KW-0378">Hydrolase</keyword>
<evidence type="ECO:0000256" key="10">
    <source>
        <dbReference type="ARBA" id="ARBA00049893"/>
    </source>
</evidence>
<comment type="catalytic activity">
    <reaction evidence="1">
        <text>inosine + phosphate = alpha-D-ribose 1-phosphate + hypoxanthine</text>
        <dbReference type="Rhea" id="RHEA:27646"/>
        <dbReference type="ChEBI" id="CHEBI:17368"/>
        <dbReference type="ChEBI" id="CHEBI:17596"/>
        <dbReference type="ChEBI" id="CHEBI:43474"/>
        <dbReference type="ChEBI" id="CHEBI:57720"/>
        <dbReference type="EC" id="2.4.2.1"/>
    </reaction>
    <physiologicalReaction direction="left-to-right" evidence="1">
        <dbReference type="Rhea" id="RHEA:27647"/>
    </physiologicalReaction>
</comment>
<evidence type="ECO:0000256" key="8">
    <source>
        <dbReference type="ARBA" id="ARBA00047989"/>
    </source>
</evidence>
<dbReference type="SUPFAM" id="SSF64438">
    <property type="entry name" value="CNF1/YfiH-like putative cysteine hydrolases"/>
    <property type="match status" value="1"/>
</dbReference>
<sequence length="239" mass="27407">MNNLEKYKLNNYEFIKFTYGNANFIFSTSKNNLNFNVNLEEGKSNLMMLKSMFNLKEIGYLKQIHSNLVYNYDGEIHQGDGLITNRRNVGVGVFTADCVPILIYDSVNEVIVAVHSGWKGTLNEICINALSKLKSEYGSKMKDLSAVIGPHNRGCCYEVGDDLKVLFSEKELYKDLEIIKDNKLDLEKCIIKQLETNGVKSENIISTNICTYCTSDYNMYSYRKQKEECGRMFSFVYLT</sequence>
<keyword evidence="4" id="KW-0808">Transferase</keyword>
<keyword evidence="13" id="KW-1185">Reference proteome</keyword>
<evidence type="ECO:0000256" key="11">
    <source>
        <dbReference type="RuleBase" id="RU361274"/>
    </source>
</evidence>
<evidence type="ECO:0000256" key="7">
    <source>
        <dbReference type="ARBA" id="ARBA00022833"/>
    </source>
</evidence>